<dbReference type="EMBL" id="AP022583">
    <property type="protein sequence ID" value="BBY05521.1"/>
    <property type="molecule type" value="Genomic_DNA"/>
</dbReference>
<feature type="region of interest" description="Disordered" evidence="1">
    <location>
        <begin position="1"/>
        <end position="20"/>
    </location>
</feature>
<dbReference type="AlphaFoldDB" id="A0A7I7PAA5"/>
<dbReference type="KEGG" id="mnv:MNVI_08390"/>
<proteinExistence type="predicted"/>
<evidence type="ECO:0000313" key="3">
    <source>
        <dbReference type="Proteomes" id="UP000466894"/>
    </source>
</evidence>
<reference evidence="2 3" key="1">
    <citation type="journal article" date="2019" name="Emerg. Microbes Infect.">
        <title>Comprehensive subspecies identification of 175 nontuberculous mycobacteria species based on 7547 genomic profiles.</title>
        <authorList>
            <person name="Matsumoto Y."/>
            <person name="Kinjo T."/>
            <person name="Motooka D."/>
            <person name="Nabeya D."/>
            <person name="Jung N."/>
            <person name="Uechi K."/>
            <person name="Horii T."/>
            <person name="Iida T."/>
            <person name="Fujita J."/>
            <person name="Nakamura S."/>
        </authorList>
    </citation>
    <scope>NUCLEOTIDE SEQUENCE [LARGE SCALE GENOMIC DNA]</scope>
    <source>
        <strain evidence="2 3">JCM 16367</strain>
    </source>
</reference>
<accession>A0A7I7PAA5</accession>
<gene>
    <name evidence="2" type="ORF">MNVI_08390</name>
</gene>
<name>A0A7I7PAA5_9MYCO</name>
<evidence type="ECO:0000256" key="1">
    <source>
        <dbReference type="SAM" id="MobiDB-lite"/>
    </source>
</evidence>
<feature type="compositionally biased region" description="Pro residues" evidence="1">
    <location>
        <begin position="1"/>
        <end position="13"/>
    </location>
</feature>
<organism evidence="2 3">
    <name type="scientific">Mycobacterium noviomagense</name>
    <dbReference type="NCBI Taxonomy" id="459858"/>
    <lineage>
        <taxon>Bacteria</taxon>
        <taxon>Bacillati</taxon>
        <taxon>Actinomycetota</taxon>
        <taxon>Actinomycetes</taxon>
        <taxon>Mycobacteriales</taxon>
        <taxon>Mycobacteriaceae</taxon>
        <taxon>Mycobacterium</taxon>
    </lineage>
</organism>
<dbReference type="Proteomes" id="UP000466894">
    <property type="component" value="Chromosome"/>
</dbReference>
<evidence type="ECO:0000313" key="2">
    <source>
        <dbReference type="EMBL" id="BBY05521.1"/>
    </source>
</evidence>
<sequence length="84" mass="8832">MLPPIALAQPPPLTDVVSHGSHALTATTAANNATSQPGRRRRLMVATLTSAAAFTARHTLQAARPVLVSRVEPKTSKADIKAVR</sequence>
<protein>
    <submittedName>
        <fullName evidence="2">Uncharacterized protein</fullName>
    </submittedName>
</protein>